<dbReference type="STRING" id="1209989.TepRe1_1326"/>
<keyword evidence="3" id="KW-1185">Reference proteome</keyword>
<protein>
    <submittedName>
        <fullName evidence="2">Uncharacterized protein</fullName>
    </submittedName>
</protein>
<keyword evidence="1" id="KW-1133">Transmembrane helix</keyword>
<proteinExistence type="predicted"/>
<feature type="transmembrane region" description="Helical" evidence="1">
    <location>
        <begin position="146"/>
        <end position="167"/>
    </location>
</feature>
<organism evidence="2 3">
    <name type="scientific">Tepidanaerobacter acetatoxydans (strain DSM 21804 / JCM 16047 / Re1)</name>
    <dbReference type="NCBI Taxonomy" id="1209989"/>
    <lineage>
        <taxon>Bacteria</taxon>
        <taxon>Bacillati</taxon>
        <taxon>Bacillota</taxon>
        <taxon>Clostridia</taxon>
        <taxon>Thermosediminibacterales</taxon>
        <taxon>Tepidanaerobacteraceae</taxon>
        <taxon>Tepidanaerobacter</taxon>
    </lineage>
</organism>
<dbReference type="eggNOG" id="ENOG5032YCM">
    <property type="taxonomic scope" value="Bacteria"/>
</dbReference>
<dbReference type="Proteomes" id="UP000010802">
    <property type="component" value="Chromosome"/>
</dbReference>
<dbReference type="AlphaFoldDB" id="F4LUE2"/>
<gene>
    <name evidence="2" type="ordered locus">TEPIRE1_1438</name>
</gene>
<feature type="transmembrane region" description="Helical" evidence="1">
    <location>
        <begin position="55"/>
        <end position="82"/>
    </location>
</feature>
<name>F4LUE2_TEPAE</name>
<accession>F4LUE2</accession>
<sequence>MLCTISKLFILRKILSIFLTGCVIKLMDDYLDQDIDVLEDEPNLFTILELGGLPYALLLLSLAFFLDLVTALSLFLASFALGMGGNLTAKMPSGLYGYQESFIVLLLGFMSLKINMLSSMLIIAVIQLWDDVKDYKRNKINKKNLAFLLGKVECSLLAVICFLLSFYLDSIKAVSSIISTYLITYIIRLILIKNEKATSETI</sequence>
<feature type="transmembrane region" description="Helical" evidence="1">
    <location>
        <begin position="173"/>
        <end position="191"/>
    </location>
</feature>
<keyword evidence="1" id="KW-0472">Membrane</keyword>
<dbReference type="KEGG" id="tae:TepiRe1_1438"/>
<feature type="transmembrane region" description="Helical" evidence="1">
    <location>
        <begin position="102"/>
        <end position="126"/>
    </location>
</feature>
<dbReference type="EMBL" id="HF563609">
    <property type="protein sequence ID" value="CDI40689.1"/>
    <property type="molecule type" value="Genomic_DNA"/>
</dbReference>
<evidence type="ECO:0000313" key="3">
    <source>
        <dbReference type="Proteomes" id="UP000010802"/>
    </source>
</evidence>
<dbReference type="HOGENOM" id="CLU_118898_0_0_9"/>
<dbReference type="KEGG" id="tep:TepRe1_1326"/>
<reference evidence="3" key="1">
    <citation type="journal article" date="2013" name="Genome Announc.">
        <title>First genome sequence of a syntrophic acetate-oxidizing bacterium, Tepidanaerobacter acetatoxydans strain Re1.</title>
        <authorList>
            <person name="Manzoor S."/>
            <person name="Bongcam-Rudloff E."/>
            <person name="Schnurer A."/>
            <person name="Muller B."/>
        </authorList>
    </citation>
    <scope>NUCLEOTIDE SEQUENCE [LARGE SCALE GENOMIC DNA]</scope>
    <source>
        <strain evidence="3">Re1</strain>
    </source>
</reference>
<evidence type="ECO:0000313" key="2">
    <source>
        <dbReference type="EMBL" id="CDI40689.1"/>
    </source>
</evidence>
<evidence type="ECO:0000256" key="1">
    <source>
        <dbReference type="SAM" id="Phobius"/>
    </source>
</evidence>
<keyword evidence="1" id="KW-0812">Transmembrane</keyword>